<keyword evidence="3" id="KW-1185">Reference proteome</keyword>
<name>A0AAW0ULK9_SCYPA</name>
<gene>
    <name evidence="2" type="ORF">O3P69_003605</name>
</gene>
<organism evidence="2 3">
    <name type="scientific">Scylla paramamosain</name>
    <name type="common">Mud crab</name>
    <dbReference type="NCBI Taxonomy" id="85552"/>
    <lineage>
        <taxon>Eukaryota</taxon>
        <taxon>Metazoa</taxon>
        <taxon>Ecdysozoa</taxon>
        <taxon>Arthropoda</taxon>
        <taxon>Crustacea</taxon>
        <taxon>Multicrustacea</taxon>
        <taxon>Malacostraca</taxon>
        <taxon>Eumalacostraca</taxon>
        <taxon>Eucarida</taxon>
        <taxon>Decapoda</taxon>
        <taxon>Pleocyemata</taxon>
        <taxon>Brachyura</taxon>
        <taxon>Eubrachyura</taxon>
        <taxon>Portunoidea</taxon>
        <taxon>Portunidae</taxon>
        <taxon>Portuninae</taxon>
        <taxon>Scylla</taxon>
    </lineage>
</organism>
<accession>A0AAW0ULK9</accession>
<dbReference type="AlphaFoldDB" id="A0AAW0ULK9"/>
<evidence type="ECO:0000313" key="3">
    <source>
        <dbReference type="Proteomes" id="UP001487740"/>
    </source>
</evidence>
<comment type="caution">
    <text evidence="2">The sequence shown here is derived from an EMBL/GenBank/DDBJ whole genome shotgun (WGS) entry which is preliminary data.</text>
</comment>
<proteinExistence type="predicted"/>
<evidence type="ECO:0000313" key="2">
    <source>
        <dbReference type="EMBL" id="KAK8399705.1"/>
    </source>
</evidence>
<evidence type="ECO:0000256" key="1">
    <source>
        <dbReference type="SAM" id="MobiDB-lite"/>
    </source>
</evidence>
<reference evidence="2 3" key="1">
    <citation type="submission" date="2023-03" db="EMBL/GenBank/DDBJ databases">
        <title>High-quality genome of Scylla paramamosain provides insights in environmental adaptation.</title>
        <authorList>
            <person name="Zhang L."/>
        </authorList>
    </citation>
    <scope>NUCLEOTIDE SEQUENCE [LARGE SCALE GENOMIC DNA]</scope>
    <source>
        <strain evidence="2">LZ_2023a</strain>
        <tissue evidence="2">Muscle</tissue>
    </source>
</reference>
<dbReference type="Proteomes" id="UP001487740">
    <property type="component" value="Unassembled WGS sequence"/>
</dbReference>
<feature type="region of interest" description="Disordered" evidence="1">
    <location>
        <begin position="38"/>
        <end position="67"/>
    </location>
</feature>
<protein>
    <submittedName>
        <fullName evidence="2">Uncharacterized protein</fullName>
    </submittedName>
</protein>
<dbReference type="EMBL" id="JARAKH010000011">
    <property type="protein sequence ID" value="KAK8399705.1"/>
    <property type="molecule type" value="Genomic_DNA"/>
</dbReference>
<sequence length="182" mass="20015">MQVLMLAWDRATPPPHSTITAALPTRIKLLSGENITPDLAEHISQKRRGVAGEEEEEEKRRNRKRQRGIRPKVEARYWLGLATCIPLCHCARVRRDGHGALGTGILAHLGTVTVGMQAGENNGDAGEESLVRRAHLGWSDPLTCTCLSFTPACTALGFLKQENRTLSEHERPLPARLALTEG</sequence>